<protein>
    <submittedName>
        <fullName evidence="5">LacI family transcriptional regulator</fullName>
    </submittedName>
</protein>
<name>A0A543BIV4_9MICO</name>
<dbReference type="PANTHER" id="PTHR30146">
    <property type="entry name" value="LACI-RELATED TRANSCRIPTIONAL REPRESSOR"/>
    <property type="match status" value="1"/>
</dbReference>
<dbReference type="SUPFAM" id="SSF47413">
    <property type="entry name" value="lambda repressor-like DNA-binding domains"/>
    <property type="match status" value="1"/>
</dbReference>
<dbReference type="InterPro" id="IPR028082">
    <property type="entry name" value="Peripla_BP_I"/>
</dbReference>
<comment type="caution">
    <text evidence="5">The sequence shown here is derived from an EMBL/GenBank/DDBJ whole genome shotgun (WGS) entry which is preliminary data.</text>
</comment>
<dbReference type="SMART" id="SM00354">
    <property type="entry name" value="HTH_LACI"/>
    <property type="match status" value="1"/>
</dbReference>
<dbReference type="EMBL" id="VFOX01000001">
    <property type="protein sequence ID" value="TQL84683.1"/>
    <property type="molecule type" value="Genomic_DNA"/>
</dbReference>
<dbReference type="CDD" id="cd01392">
    <property type="entry name" value="HTH_LacI"/>
    <property type="match status" value="1"/>
</dbReference>
<accession>A0A543BIV4</accession>
<feature type="domain" description="HTH lacI-type" evidence="4">
    <location>
        <begin position="4"/>
        <end position="58"/>
    </location>
</feature>
<dbReference type="AlphaFoldDB" id="A0A543BIV4"/>
<dbReference type="SUPFAM" id="SSF53822">
    <property type="entry name" value="Periplasmic binding protein-like I"/>
    <property type="match status" value="1"/>
</dbReference>
<dbReference type="Pfam" id="PF00356">
    <property type="entry name" value="LacI"/>
    <property type="match status" value="1"/>
</dbReference>
<organism evidence="5 6">
    <name type="scientific">Microbacterium saperdae</name>
    <dbReference type="NCBI Taxonomy" id="69368"/>
    <lineage>
        <taxon>Bacteria</taxon>
        <taxon>Bacillati</taxon>
        <taxon>Actinomycetota</taxon>
        <taxon>Actinomycetes</taxon>
        <taxon>Micrococcales</taxon>
        <taxon>Microbacteriaceae</taxon>
        <taxon>Microbacterium</taxon>
    </lineage>
</organism>
<dbReference type="PROSITE" id="PS50932">
    <property type="entry name" value="HTH_LACI_2"/>
    <property type="match status" value="1"/>
</dbReference>
<sequence>MPRATIADIAKIAGVSKVSVSYALNGRAGVSDSTREKILRIADELGWTANIAARALTGSKVGAIGLVIAREPEPFGVEAFFMNFLAGIERVLSPHGVALVLQVVTDPADEVPTYRKWWAERRVDGVIVVEVRNEDARLAELDKIGMPYVVTGGGPGAGPSARHRVWSDTQEPMREIVRYLSELGHRNIAHVAGIRDLEHTVLRVDAVEQEARALGMSSITAYSDYSAAGGTSATSMLLATNPRPTALIYDNDVMAVAGLTHCMHEGIDVPGEVSLIAGDNSLLTDIVHPRLTSLSRDVANYGADACSRLLEVIDGDEARPVKAETARLRVAGSSGPAPRG</sequence>
<gene>
    <name evidence="5" type="ORF">FB560_0274</name>
</gene>
<dbReference type="GO" id="GO:0003700">
    <property type="term" value="F:DNA-binding transcription factor activity"/>
    <property type="evidence" value="ECO:0007669"/>
    <property type="project" value="TreeGrafter"/>
</dbReference>
<dbReference type="RefSeq" id="WP_170198004.1">
    <property type="nucleotide sequence ID" value="NZ_VFOX01000001.1"/>
</dbReference>
<evidence type="ECO:0000313" key="5">
    <source>
        <dbReference type="EMBL" id="TQL84683.1"/>
    </source>
</evidence>
<dbReference type="InterPro" id="IPR046335">
    <property type="entry name" value="LacI/GalR-like_sensor"/>
</dbReference>
<evidence type="ECO:0000256" key="1">
    <source>
        <dbReference type="ARBA" id="ARBA00023015"/>
    </source>
</evidence>
<reference evidence="5 6" key="1">
    <citation type="submission" date="2019-06" db="EMBL/GenBank/DDBJ databases">
        <title>Sequencing the genomes of 1000 actinobacteria strains.</title>
        <authorList>
            <person name="Klenk H.-P."/>
        </authorList>
    </citation>
    <scope>NUCLEOTIDE SEQUENCE [LARGE SCALE GENOMIC DNA]</scope>
    <source>
        <strain evidence="5 6">DSM 20169</strain>
    </source>
</reference>
<keyword evidence="1" id="KW-0805">Transcription regulation</keyword>
<dbReference type="Proteomes" id="UP000317209">
    <property type="component" value="Unassembled WGS sequence"/>
</dbReference>
<dbReference type="Gene3D" id="3.40.50.2300">
    <property type="match status" value="2"/>
</dbReference>
<dbReference type="InterPro" id="IPR010982">
    <property type="entry name" value="Lambda_DNA-bd_dom_sf"/>
</dbReference>
<proteinExistence type="predicted"/>
<dbReference type="Gene3D" id="1.10.260.40">
    <property type="entry name" value="lambda repressor-like DNA-binding domains"/>
    <property type="match status" value="1"/>
</dbReference>
<dbReference type="GO" id="GO:0000976">
    <property type="term" value="F:transcription cis-regulatory region binding"/>
    <property type="evidence" value="ECO:0007669"/>
    <property type="project" value="TreeGrafter"/>
</dbReference>
<dbReference type="PROSITE" id="PS00356">
    <property type="entry name" value="HTH_LACI_1"/>
    <property type="match status" value="1"/>
</dbReference>
<dbReference type="Pfam" id="PF13377">
    <property type="entry name" value="Peripla_BP_3"/>
    <property type="match status" value="1"/>
</dbReference>
<keyword evidence="2" id="KW-0238">DNA-binding</keyword>
<keyword evidence="6" id="KW-1185">Reference proteome</keyword>
<evidence type="ECO:0000256" key="3">
    <source>
        <dbReference type="ARBA" id="ARBA00023163"/>
    </source>
</evidence>
<dbReference type="CDD" id="cd06267">
    <property type="entry name" value="PBP1_LacI_sugar_binding-like"/>
    <property type="match status" value="1"/>
</dbReference>
<evidence type="ECO:0000259" key="4">
    <source>
        <dbReference type="PROSITE" id="PS50932"/>
    </source>
</evidence>
<dbReference type="PANTHER" id="PTHR30146:SF155">
    <property type="entry name" value="ALANINE RACEMASE"/>
    <property type="match status" value="1"/>
</dbReference>
<evidence type="ECO:0000256" key="2">
    <source>
        <dbReference type="ARBA" id="ARBA00023125"/>
    </source>
</evidence>
<evidence type="ECO:0000313" key="6">
    <source>
        <dbReference type="Proteomes" id="UP000317209"/>
    </source>
</evidence>
<keyword evidence="3" id="KW-0804">Transcription</keyword>
<dbReference type="InterPro" id="IPR000843">
    <property type="entry name" value="HTH_LacI"/>
</dbReference>